<dbReference type="GO" id="GO:0005524">
    <property type="term" value="F:ATP binding"/>
    <property type="evidence" value="ECO:0007669"/>
    <property type="project" value="UniProtKB-KW"/>
</dbReference>
<dbReference type="SUPFAM" id="SSF55681">
    <property type="entry name" value="Class II aaRS and biotin synthetases"/>
    <property type="match status" value="1"/>
</dbReference>
<dbReference type="GO" id="GO:0140096">
    <property type="term" value="F:catalytic activity, acting on a protein"/>
    <property type="evidence" value="ECO:0007669"/>
    <property type="project" value="UniProtKB-ARBA"/>
</dbReference>
<keyword evidence="3" id="KW-0067">ATP-binding</keyword>
<dbReference type="GO" id="GO:0016740">
    <property type="term" value="F:transferase activity"/>
    <property type="evidence" value="ECO:0007669"/>
    <property type="project" value="UniProtKB-ARBA"/>
</dbReference>
<dbReference type="AlphaFoldDB" id="A0AAJ1WSQ4"/>
<name>A0AAJ1WSQ4_9BACL</name>
<dbReference type="InterPro" id="IPR045864">
    <property type="entry name" value="aa-tRNA-synth_II/BPL/LPL"/>
</dbReference>
<dbReference type="InterPro" id="IPR006195">
    <property type="entry name" value="aa-tRNA-synth_II"/>
</dbReference>
<evidence type="ECO:0000313" key="8">
    <source>
        <dbReference type="Proteomes" id="UP001238450"/>
    </source>
</evidence>
<reference evidence="7 8" key="1">
    <citation type="submission" date="2023-07" db="EMBL/GenBank/DDBJ databases">
        <title>Genomic Encyclopedia of Type Strains, Phase IV (KMG-IV): sequencing the most valuable type-strain genomes for metagenomic binning, comparative biology and taxonomic classification.</title>
        <authorList>
            <person name="Goeker M."/>
        </authorList>
    </citation>
    <scope>NUCLEOTIDE SEQUENCE [LARGE SCALE GENOMIC DNA]</scope>
    <source>
        <strain evidence="7 8">DSM 46876</strain>
    </source>
</reference>
<keyword evidence="4" id="KW-0648">Protein biosynthesis</keyword>
<evidence type="ECO:0000256" key="4">
    <source>
        <dbReference type="ARBA" id="ARBA00022917"/>
    </source>
</evidence>
<dbReference type="EMBL" id="JAUSUV010000008">
    <property type="protein sequence ID" value="MDQ0417970.1"/>
    <property type="molecule type" value="Genomic_DNA"/>
</dbReference>
<organism evidence="7 8">
    <name type="scientific">Croceifilum oryzae</name>
    <dbReference type="NCBI Taxonomy" id="1553429"/>
    <lineage>
        <taxon>Bacteria</taxon>
        <taxon>Bacillati</taxon>
        <taxon>Bacillota</taxon>
        <taxon>Bacilli</taxon>
        <taxon>Bacillales</taxon>
        <taxon>Thermoactinomycetaceae</taxon>
        <taxon>Croceifilum</taxon>
    </lineage>
</organism>
<protein>
    <submittedName>
        <fullName evidence="7">Seryl-tRNA synthetase</fullName>
    </submittedName>
</protein>
<evidence type="ECO:0000256" key="1">
    <source>
        <dbReference type="ARBA" id="ARBA00022598"/>
    </source>
</evidence>
<accession>A0AAJ1WSQ4</accession>
<dbReference type="RefSeq" id="WP_307253313.1">
    <property type="nucleotide sequence ID" value="NZ_JAUSUV010000008.1"/>
</dbReference>
<dbReference type="Gene3D" id="3.30.930.10">
    <property type="entry name" value="Bira Bifunctional Protein, Domain 2"/>
    <property type="match status" value="1"/>
</dbReference>
<sequence length="377" mass="43592">MELRFAFENKLRKNQIESLYSKLIYSIEGIINCRFQEETEEIVVEFEDPSLVESIHQVVNRLIEEEKKMRTISPRILKKTSSPIDVISHDASIHSIFSSDGAVCKDSAISLFEALDQKFLNIAVQRGAHLRKYTSMIASEALEKCQYINSFPQNVFLVSEFPHQLEILEKVREGQSYDELARVKPYVLTPAVCFHCYEELSDQKLDQPIILTSKGNCFRHEATWRVGNHRLNEFQMREIVFMGDKEFVESLRQSILEEVWQLFESLGLQGRVETANDPFYFSQDAYKKNYQLMSDIKYELIVELAEKSAFSIASFNNVRDTLCQQFHITSQDGVSLHSGCVAFGLDRWVYALLSKFGKDLQSWPEPVRDLLQLPEGI</sequence>
<evidence type="ECO:0000256" key="3">
    <source>
        <dbReference type="ARBA" id="ARBA00022840"/>
    </source>
</evidence>
<gene>
    <name evidence="7" type="ORF">J2Z48_002154</name>
</gene>
<evidence type="ECO:0000256" key="5">
    <source>
        <dbReference type="ARBA" id="ARBA00023146"/>
    </source>
</evidence>
<comment type="caution">
    <text evidence="7">The sequence shown here is derived from an EMBL/GenBank/DDBJ whole genome shotgun (WGS) entry which is preliminary data.</text>
</comment>
<keyword evidence="8" id="KW-1185">Reference proteome</keyword>
<keyword evidence="1" id="KW-0436">Ligase</keyword>
<feature type="domain" description="Aminoacyl-transfer RNA synthetases class-II family profile" evidence="6">
    <location>
        <begin position="206"/>
        <end position="374"/>
    </location>
</feature>
<evidence type="ECO:0000256" key="2">
    <source>
        <dbReference type="ARBA" id="ARBA00022741"/>
    </source>
</evidence>
<proteinExistence type="predicted"/>
<dbReference type="GO" id="GO:0006418">
    <property type="term" value="P:tRNA aminoacylation for protein translation"/>
    <property type="evidence" value="ECO:0007669"/>
    <property type="project" value="InterPro"/>
</dbReference>
<dbReference type="InterPro" id="IPR002314">
    <property type="entry name" value="aa-tRNA-synt_IIb"/>
</dbReference>
<keyword evidence="2" id="KW-0547">Nucleotide-binding</keyword>
<evidence type="ECO:0000313" key="7">
    <source>
        <dbReference type="EMBL" id="MDQ0417970.1"/>
    </source>
</evidence>
<dbReference type="Proteomes" id="UP001238450">
    <property type="component" value="Unassembled WGS sequence"/>
</dbReference>
<dbReference type="Pfam" id="PF00587">
    <property type="entry name" value="tRNA-synt_2b"/>
    <property type="match status" value="1"/>
</dbReference>
<keyword evidence="5" id="KW-0030">Aminoacyl-tRNA synthetase</keyword>
<dbReference type="PROSITE" id="PS50862">
    <property type="entry name" value="AA_TRNA_LIGASE_II"/>
    <property type="match status" value="1"/>
</dbReference>
<dbReference type="GO" id="GO:0004812">
    <property type="term" value="F:aminoacyl-tRNA ligase activity"/>
    <property type="evidence" value="ECO:0007669"/>
    <property type="project" value="UniProtKB-KW"/>
</dbReference>
<evidence type="ECO:0000259" key="6">
    <source>
        <dbReference type="PROSITE" id="PS50862"/>
    </source>
</evidence>